<dbReference type="AlphaFoldDB" id="A0A2S7SRJ1"/>
<feature type="signal peptide" evidence="1">
    <location>
        <begin position="1"/>
        <end position="20"/>
    </location>
</feature>
<organism evidence="2 3">
    <name type="scientific">Flavipsychrobacter stenotrophus</name>
    <dbReference type="NCBI Taxonomy" id="2077091"/>
    <lineage>
        <taxon>Bacteria</taxon>
        <taxon>Pseudomonadati</taxon>
        <taxon>Bacteroidota</taxon>
        <taxon>Chitinophagia</taxon>
        <taxon>Chitinophagales</taxon>
        <taxon>Chitinophagaceae</taxon>
        <taxon>Flavipsychrobacter</taxon>
    </lineage>
</organism>
<evidence type="ECO:0000256" key="1">
    <source>
        <dbReference type="SAM" id="SignalP"/>
    </source>
</evidence>
<dbReference type="RefSeq" id="WP_105040702.1">
    <property type="nucleotide sequence ID" value="NZ_PPSL01000006.1"/>
</dbReference>
<gene>
    <name evidence="2" type="ORF">CJD36_018555</name>
</gene>
<evidence type="ECO:0000313" key="3">
    <source>
        <dbReference type="Proteomes" id="UP000239872"/>
    </source>
</evidence>
<name>A0A2S7SRJ1_9BACT</name>
<proteinExistence type="predicted"/>
<keyword evidence="3" id="KW-1185">Reference proteome</keyword>
<sequence>MKNILMTLVITAMAFTSVQAQEKCVCKKTVKHTAAKHRTSSIPASAATVSATEAEACRLVPKEVCKISADRRSVTCYKTIDLETLAPYGNEVKHYGSTGPVPGSAKMKFGVPTLVINEEDPNMNKCVRDSATGKVVCYIQRPGIHITRDKNGYYSYSDAPATSKTNNRKTTYVTPRVAAGR</sequence>
<accession>A0A2S7SRJ1</accession>
<comment type="caution">
    <text evidence="2">The sequence shown here is derived from an EMBL/GenBank/DDBJ whole genome shotgun (WGS) entry which is preliminary data.</text>
</comment>
<dbReference type="Proteomes" id="UP000239872">
    <property type="component" value="Unassembled WGS sequence"/>
</dbReference>
<feature type="chain" id="PRO_5015572618" evidence="1">
    <location>
        <begin position="21"/>
        <end position="181"/>
    </location>
</feature>
<keyword evidence="1" id="KW-0732">Signal</keyword>
<evidence type="ECO:0000313" key="2">
    <source>
        <dbReference type="EMBL" id="PQJ09251.1"/>
    </source>
</evidence>
<protein>
    <submittedName>
        <fullName evidence="2">Uncharacterized protein</fullName>
    </submittedName>
</protein>
<dbReference type="EMBL" id="PPSL01000006">
    <property type="protein sequence ID" value="PQJ09251.1"/>
    <property type="molecule type" value="Genomic_DNA"/>
</dbReference>
<reference evidence="2 3" key="1">
    <citation type="submission" date="2018-01" db="EMBL/GenBank/DDBJ databases">
        <title>A novel member of the phylum Bacteroidetes isolated from glacier ice.</title>
        <authorList>
            <person name="Liu Q."/>
            <person name="Xin Y.-H."/>
        </authorList>
    </citation>
    <scope>NUCLEOTIDE SEQUENCE [LARGE SCALE GENOMIC DNA]</scope>
    <source>
        <strain evidence="2 3">RB1R16</strain>
    </source>
</reference>